<keyword evidence="2" id="KW-0472">Membrane</keyword>
<protein>
    <submittedName>
        <fullName evidence="3">Uncharacterized protein</fullName>
    </submittedName>
</protein>
<name>A0AAD9PTC7_ACRCE</name>
<evidence type="ECO:0000256" key="2">
    <source>
        <dbReference type="SAM" id="Phobius"/>
    </source>
</evidence>
<feature type="transmembrane region" description="Helical" evidence="2">
    <location>
        <begin position="37"/>
        <end position="56"/>
    </location>
</feature>
<reference evidence="3" key="1">
    <citation type="journal article" date="2023" name="G3 (Bethesda)">
        <title>Whole genome assembly and annotation of the endangered Caribbean coral Acropora cervicornis.</title>
        <authorList>
            <person name="Selwyn J.D."/>
            <person name="Vollmer S.V."/>
        </authorList>
    </citation>
    <scope>NUCLEOTIDE SEQUENCE</scope>
    <source>
        <strain evidence="3">K2</strain>
    </source>
</reference>
<dbReference type="Pfam" id="PF14997">
    <property type="entry name" value="CECR6_TMEM121"/>
    <property type="match status" value="1"/>
</dbReference>
<dbReference type="PANTHER" id="PTHR47399">
    <property type="entry name" value="TRANSMEMBRANE PROTEIN 121B"/>
    <property type="match status" value="1"/>
</dbReference>
<feature type="transmembrane region" description="Helical" evidence="2">
    <location>
        <begin position="98"/>
        <end position="123"/>
    </location>
</feature>
<reference evidence="3" key="2">
    <citation type="journal article" date="2023" name="Science">
        <title>Genomic signatures of disease resistance in endangered staghorn corals.</title>
        <authorList>
            <person name="Vollmer S.V."/>
            <person name="Selwyn J.D."/>
            <person name="Despard B.A."/>
            <person name="Roesel C.L."/>
        </authorList>
    </citation>
    <scope>NUCLEOTIDE SEQUENCE</scope>
    <source>
        <strain evidence="3">K2</strain>
    </source>
</reference>
<evidence type="ECO:0000313" key="4">
    <source>
        <dbReference type="Proteomes" id="UP001249851"/>
    </source>
</evidence>
<dbReference type="AlphaFoldDB" id="A0AAD9PTC7"/>
<gene>
    <name evidence="3" type="ORF">P5673_031555</name>
</gene>
<dbReference type="Proteomes" id="UP001249851">
    <property type="component" value="Unassembled WGS sequence"/>
</dbReference>
<keyword evidence="4" id="KW-1185">Reference proteome</keyword>
<keyword evidence="2" id="KW-0812">Transmembrane</keyword>
<evidence type="ECO:0000256" key="1">
    <source>
        <dbReference type="ARBA" id="ARBA00007711"/>
    </source>
</evidence>
<dbReference type="EMBL" id="JARQWQ010000150">
    <property type="protein sequence ID" value="KAK2548320.1"/>
    <property type="molecule type" value="Genomic_DNA"/>
</dbReference>
<feature type="transmembrane region" description="Helical" evidence="2">
    <location>
        <begin position="63"/>
        <end position="86"/>
    </location>
</feature>
<comment type="similarity">
    <text evidence="1">Belongs to the TMEM121 family.</text>
</comment>
<organism evidence="3 4">
    <name type="scientific">Acropora cervicornis</name>
    <name type="common">Staghorn coral</name>
    <dbReference type="NCBI Taxonomy" id="6130"/>
    <lineage>
        <taxon>Eukaryota</taxon>
        <taxon>Metazoa</taxon>
        <taxon>Cnidaria</taxon>
        <taxon>Anthozoa</taxon>
        <taxon>Hexacorallia</taxon>
        <taxon>Scleractinia</taxon>
        <taxon>Astrocoeniina</taxon>
        <taxon>Acroporidae</taxon>
        <taxon>Acropora</taxon>
    </lineage>
</organism>
<sequence>MASVLIWFGRFAFFLLYGLQSYSLTSYPAEYKSDNSFYALIVLFIPALGLWIWILYNEENLQWLFVVWLAYVWIALIPLIGIIFGGDDPIENKLNSEAFFSFFGPNVLKMTLCVSPLLSLLLLSRGTDSMSYRELIWLLSLRIALDLFDRVEMLEVVFRRGYSPPQHSKKLRIRHYFICVHQLYSLSSASDASKDRR</sequence>
<dbReference type="PANTHER" id="PTHR47399:SF1">
    <property type="entry name" value="TRANSMEMBRANE PROTEIN 121B"/>
    <property type="match status" value="1"/>
</dbReference>
<accession>A0AAD9PTC7</accession>
<comment type="caution">
    <text evidence="3">The sequence shown here is derived from an EMBL/GenBank/DDBJ whole genome shotgun (WGS) entry which is preliminary data.</text>
</comment>
<proteinExistence type="inferred from homology"/>
<dbReference type="InterPro" id="IPR032776">
    <property type="entry name" value="CECR6/TMEM121"/>
</dbReference>
<dbReference type="InterPro" id="IPR026624">
    <property type="entry name" value="CECR6"/>
</dbReference>
<keyword evidence="2" id="KW-1133">Transmembrane helix</keyword>
<evidence type="ECO:0000313" key="3">
    <source>
        <dbReference type="EMBL" id="KAK2548320.1"/>
    </source>
</evidence>